<evidence type="ECO:0000256" key="5">
    <source>
        <dbReference type="ARBA" id="ARBA00023136"/>
    </source>
</evidence>
<feature type="transmembrane region" description="Helical" evidence="6">
    <location>
        <begin position="69"/>
        <end position="92"/>
    </location>
</feature>
<dbReference type="EMBL" id="JAHBCL010000005">
    <property type="protein sequence ID" value="MBS7525837.1"/>
    <property type="molecule type" value="Genomic_DNA"/>
</dbReference>
<keyword evidence="4 6" id="KW-1133">Transmembrane helix</keyword>
<evidence type="ECO:0000256" key="2">
    <source>
        <dbReference type="ARBA" id="ARBA00009399"/>
    </source>
</evidence>
<keyword evidence="3 6" id="KW-0812">Transmembrane</keyword>
<keyword evidence="9" id="KW-1185">Reference proteome</keyword>
<feature type="transmembrane region" description="Helical" evidence="6">
    <location>
        <begin position="36"/>
        <end position="57"/>
    </location>
</feature>
<comment type="subcellular location">
    <subcellularLocation>
        <location evidence="1">Membrane</location>
        <topology evidence="1">Multi-pass membrane protein</topology>
    </subcellularLocation>
</comment>
<evidence type="ECO:0000313" key="9">
    <source>
        <dbReference type="Proteomes" id="UP000746471"/>
    </source>
</evidence>
<keyword evidence="5 6" id="KW-0472">Membrane</keyword>
<dbReference type="PANTHER" id="PTHR38459:SF5">
    <property type="entry name" value="CELL WALL TEICHOIC ACID GLYCOSYLATION PROTEIN GTCA"/>
    <property type="match status" value="1"/>
</dbReference>
<evidence type="ECO:0000256" key="6">
    <source>
        <dbReference type="SAM" id="Phobius"/>
    </source>
</evidence>
<accession>A0ABS5PLN7</accession>
<dbReference type="RefSeq" id="WP_213235621.1">
    <property type="nucleotide sequence ID" value="NZ_JAHBCL010000005.1"/>
</dbReference>
<proteinExistence type="inferred from homology"/>
<evidence type="ECO:0000256" key="3">
    <source>
        <dbReference type="ARBA" id="ARBA00022692"/>
    </source>
</evidence>
<sequence>MNRMPVGEGFRYLVIGFATTAINIVSYKALLIMGSAYGIATTAAFVLSVLFAYWANARYVFLKSLSKAALIKFFGTRLVTFFLETAGLVGLIELLSFDAFFAKLIVNVVVITLNYLISKFWIFKGDVNESMDR</sequence>
<organism evidence="8 9">
    <name type="scientific">Fusibacter paucivorans</name>
    <dbReference type="NCBI Taxonomy" id="76009"/>
    <lineage>
        <taxon>Bacteria</taxon>
        <taxon>Bacillati</taxon>
        <taxon>Bacillota</taxon>
        <taxon>Clostridia</taxon>
        <taxon>Eubacteriales</taxon>
        <taxon>Eubacteriales Family XII. Incertae Sedis</taxon>
        <taxon>Fusibacter</taxon>
    </lineage>
</organism>
<reference evidence="8 9" key="1">
    <citation type="submission" date="2021-05" db="EMBL/GenBank/DDBJ databases">
        <title>Fusibacter ferrireducens sp. nov., an anaerobic, sulfur- and Fe-reducing bacterium isolated from the mangrove sediment.</title>
        <authorList>
            <person name="Qiu D."/>
        </authorList>
    </citation>
    <scope>NUCLEOTIDE SEQUENCE [LARGE SCALE GENOMIC DNA]</scope>
    <source>
        <strain evidence="8 9">DSM 12116</strain>
    </source>
</reference>
<name>A0ABS5PLN7_9FIRM</name>
<dbReference type="Proteomes" id="UP000746471">
    <property type="component" value="Unassembled WGS sequence"/>
</dbReference>
<feature type="transmembrane region" description="Helical" evidence="6">
    <location>
        <begin position="104"/>
        <end position="123"/>
    </location>
</feature>
<evidence type="ECO:0000256" key="4">
    <source>
        <dbReference type="ARBA" id="ARBA00022989"/>
    </source>
</evidence>
<feature type="transmembrane region" description="Helical" evidence="6">
    <location>
        <begin position="12"/>
        <end position="30"/>
    </location>
</feature>
<gene>
    <name evidence="8" type="ORF">KHM83_04000</name>
</gene>
<protein>
    <submittedName>
        <fullName evidence="8">GtrA family protein</fullName>
    </submittedName>
</protein>
<dbReference type="Pfam" id="PF04138">
    <property type="entry name" value="GtrA_DPMS_TM"/>
    <property type="match status" value="1"/>
</dbReference>
<comment type="similarity">
    <text evidence="2">Belongs to the GtrA family.</text>
</comment>
<evidence type="ECO:0000256" key="1">
    <source>
        <dbReference type="ARBA" id="ARBA00004141"/>
    </source>
</evidence>
<evidence type="ECO:0000259" key="7">
    <source>
        <dbReference type="Pfam" id="PF04138"/>
    </source>
</evidence>
<dbReference type="InterPro" id="IPR007267">
    <property type="entry name" value="GtrA_DPMS_TM"/>
</dbReference>
<evidence type="ECO:0000313" key="8">
    <source>
        <dbReference type="EMBL" id="MBS7525837.1"/>
    </source>
</evidence>
<feature type="domain" description="GtrA/DPMS transmembrane" evidence="7">
    <location>
        <begin position="11"/>
        <end position="123"/>
    </location>
</feature>
<dbReference type="InterPro" id="IPR051401">
    <property type="entry name" value="GtrA_CellWall_Glycosyl"/>
</dbReference>
<comment type="caution">
    <text evidence="8">The sequence shown here is derived from an EMBL/GenBank/DDBJ whole genome shotgun (WGS) entry which is preliminary data.</text>
</comment>
<dbReference type="PANTHER" id="PTHR38459">
    <property type="entry name" value="PROPHAGE BACTOPRENOL-LINKED GLUCOSE TRANSLOCASE HOMOLOG"/>
    <property type="match status" value="1"/>
</dbReference>